<protein>
    <submittedName>
        <fullName evidence="1">Uncharacterized protein</fullName>
    </submittedName>
</protein>
<dbReference type="AlphaFoldDB" id="A0A0F8ZIK0"/>
<evidence type="ECO:0000313" key="1">
    <source>
        <dbReference type="EMBL" id="KKK93637.1"/>
    </source>
</evidence>
<accession>A0A0F8ZIK0</accession>
<organism evidence="1">
    <name type="scientific">marine sediment metagenome</name>
    <dbReference type="NCBI Taxonomy" id="412755"/>
    <lineage>
        <taxon>unclassified sequences</taxon>
        <taxon>metagenomes</taxon>
        <taxon>ecological metagenomes</taxon>
    </lineage>
</organism>
<dbReference type="PROSITE" id="PS51257">
    <property type="entry name" value="PROKAR_LIPOPROTEIN"/>
    <property type="match status" value="1"/>
</dbReference>
<reference evidence="1" key="1">
    <citation type="journal article" date="2015" name="Nature">
        <title>Complex archaea that bridge the gap between prokaryotes and eukaryotes.</title>
        <authorList>
            <person name="Spang A."/>
            <person name="Saw J.H."/>
            <person name="Jorgensen S.L."/>
            <person name="Zaremba-Niedzwiedzka K."/>
            <person name="Martijn J."/>
            <person name="Lind A.E."/>
            <person name="van Eijk R."/>
            <person name="Schleper C."/>
            <person name="Guy L."/>
            <person name="Ettema T.J."/>
        </authorList>
    </citation>
    <scope>NUCLEOTIDE SEQUENCE</scope>
</reference>
<name>A0A0F8ZIK0_9ZZZZ</name>
<sequence>MKMTKKIVILLMLGLVIAFFAACSRTYEARVTNKSVLLPSPVLIGDVDFGEVTVGATTEYKTFDDVGPYTIKINSFPSTTTLTFNPLKAIFSSGIKKTVTVWGWDIENVSVSED</sequence>
<dbReference type="EMBL" id="LAZR01047689">
    <property type="protein sequence ID" value="KKK93637.1"/>
    <property type="molecule type" value="Genomic_DNA"/>
</dbReference>
<proteinExistence type="predicted"/>
<gene>
    <name evidence="1" type="ORF">LCGC14_2690890</name>
</gene>
<comment type="caution">
    <text evidence="1">The sequence shown here is derived from an EMBL/GenBank/DDBJ whole genome shotgun (WGS) entry which is preliminary data.</text>
</comment>